<dbReference type="EMBL" id="UXUI01000361">
    <property type="protein sequence ID" value="VDD85206.1"/>
    <property type="molecule type" value="Genomic_DNA"/>
</dbReference>
<keyword evidence="3" id="KW-1185">Reference proteome</keyword>
<dbReference type="Proteomes" id="UP000274131">
    <property type="component" value="Unassembled WGS sequence"/>
</dbReference>
<sequence length="62" mass="7072">MFKTVATDNDQDKSKQTSEKVSEGAAYGWSERSMVDRAEETVQVTTNGVCERRSTKPKFLRR</sequence>
<reference evidence="4" key="1">
    <citation type="submission" date="2017-02" db="UniProtKB">
        <authorList>
            <consortium name="WormBaseParasite"/>
        </authorList>
    </citation>
    <scope>IDENTIFICATION</scope>
</reference>
<proteinExistence type="predicted"/>
<protein>
    <submittedName>
        <fullName evidence="2 4">Uncharacterized protein</fullName>
    </submittedName>
</protein>
<reference evidence="2 3" key="2">
    <citation type="submission" date="2018-10" db="EMBL/GenBank/DDBJ databases">
        <authorList>
            <consortium name="Pathogen Informatics"/>
        </authorList>
    </citation>
    <scope>NUCLEOTIDE SEQUENCE [LARGE SCALE GENOMIC DNA]</scope>
</reference>
<dbReference type="AlphaFoldDB" id="A0A0N4UTD4"/>
<evidence type="ECO:0000256" key="1">
    <source>
        <dbReference type="SAM" id="MobiDB-lite"/>
    </source>
</evidence>
<accession>A0A0N4UTD4</accession>
<feature type="region of interest" description="Disordered" evidence="1">
    <location>
        <begin position="1"/>
        <end position="62"/>
    </location>
</feature>
<evidence type="ECO:0000313" key="3">
    <source>
        <dbReference type="Proteomes" id="UP000274131"/>
    </source>
</evidence>
<feature type="compositionally biased region" description="Basic and acidic residues" evidence="1">
    <location>
        <begin position="10"/>
        <end position="22"/>
    </location>
</feature>
<evidence type="ECO:0000313" key="4">
    <source>
        <dbReference type="WBParaSite" id="EVEC_0000051301-mRNA-1"/>
    </source>
</evidence>
<name>A0A0N4UTD4_ENTVE</name>
<evidence type="ECO:0000313" key="2">
    <source>
        <dbReference type="EMBL" id="VDD85206.1"/>
    </source>
</evidence>
<gene>
    <name evidence="2" type="ORF">EVEC_LOCUS349</name>
</gene>
<organism evidence="4">
    <name type="scientific">Enterobius vermicularis</name>
    <name type="common">Human pinworm</name>
    <dbReference type="NCBI Taxonomy" id="51028"/>
    <lineage>
        <taxon>Eukaryota</taxon>
        <taxon>Metazoa</taxon>
        <taxon>Ecdysozoa</taxon>
        <taxon>Nematoda</taxon>
        <taxon>Chromadorea</taxon>
        <taxon>Rhabditida</taxon>
        <taxon>Spirurina</taxon>
        <taxon>Oxyuridomorpha</taxon>
        <taxon>Oxyuroidea</taxon>
        <taxon>Oxyuridae</taxon>
        <taxon>Enterobius</taxon>
    </lineage>
</organism>
<dbReference type="WBParaSite" id="EVEC_0000051301-mRNA-1">
    <property type="protein sequence ID" value="EVEC_0000051301-mRNA-1"/>
    <property type="gene ID" value="EVEC_0000051301"/>
</dbReference>